<dbReference type="Pfam" id="PF08447">
    <property type="entry name" value="PAS_3"/>
    <property type="match status" value="2"/>
</dbReference>
<dbReference type="PANTHER" id="PTHR43304">
    <property type="entry name" value="PHYTOCHROME-LIKE PROTEIN CPH1"/>
    <property type="match status" value="1"/>
</dbReference>
<dbReference type="EC" id="2.7.13.3" evidence="2"/>
<evidence type="ECO:0000256" key="6">
    <source>
        <dbReference type="SAM" id="Coils"/>
    </source>
</evidence>
<dbReference type="SMART" id="SM00091">
    <property type="entry name" value="PAS"/>
    <property type="match status" value="3"/>
</dbReference>
<proteinExistence type="predicted"/>
<evidence type="ECO:0000259" key="7">
    <source>
        <dbReference type="PROSITE" id="PS50112"/>
    </source>
</evidence>
<dbReference type="Gene3D" id="3.30.450.20">
    <property type="entry name" value="PAS domain"/>
    <property type="match status" value="3"/>
</dbReference>
<feature type="coiled-coil region" evidence="6">
    <location>
        <begin position="553"/>
        <end position="580"/>
    </location>
</feature>
<dbReference type="InterPro" id="IPR000014">
    <property type="entry name" value="PAS"/>
</dbReference>
<dbReference type="InterPro" id="IPR036097">
    <property type="entry name" value="HisK_dim/P_sf"/>
</dbReference>
<evidence type="ECO:0000256" key="3">
    <source>
        <dbReference type="ARBA" id="ARBA00022553"/>
    </source>
</evidence>
<dbReference type="SUPFAM" id="SSF55785">
    <property type="entry name" value="PYP-like sensor domain (PAS domain)"/>
    <property type="match status" value="3"/>
</dbReference>
<dbReference type="InterPro" id="IPR035965">
    <property type="entry name" value="PAS-like_dom_sf"/>
</dbReference>
<dbReference type="AlphaFoldDB" id="A0A1M6LTR6"/>
<evidence type="ECO:0000256" key="5">
    <source>
        <dbReference type="ARBA" id="ARBA00022777"/>
    </source>
</evidence>
<dbReference type="InterPro" id="IPR013655">
    <property type="entry name" value="PAS_fold_3"/>
</dbReference>
<evidence type="ECO:0000313" key="10">
    <source>
        <dbReference type="Proteomes" id="UP000184231"/>
    </source>
</evidence>
<dbReference type="EMBL" id="FQYX01000034">
    <property type="protein sequence ID" value="SHJ74604.1"/>
    <property type="molecule type" value="Genomic_DNA"/>
</dbReference>
<evidence type="ECO:0000313" key="9">
    <source>
        <dbReference type="EMBL" id="SHJ74604.1"/>
    </source>
</evidence>
<evidence type="ECO:0000256" key="4">
    <source>
        <dbReference type="ARBA" id="ARBA00022679"/>
    </source>
</evidence>
<feature type="domain" description="PAS" evidence="7">
    <location>
        <begin position="309"/>
        <end position="353"/>
    </location>
</feature>
<dbReference type="PROSITE" id="PS50112">
    <property type="entry name" value="PAS"/>
    <property type="match status" value="3"/>
</dbReference>
<dbReference type="PANTHER" id="PTHR43304:SF1">
    <property type="entry name" value="PAC DOMAIN-CONTAINING PROTEIN"/>
    <property type="match status" value="1"/>
</dbReference>
<dbReference type="InterPro" id="IPR052162">
    <property type="entry name" value="Sensor_kinase/Photoreceptor"/>
</dbReference>
<evidence type="ECO:0000259" key="8">
    <source>
        <dbReference type="PROSITE" id="PS50113"/>
    </source>
</evidence>
<dbReference type="STRING" id="558155.SAMN04487911_1342"/>
<accession>A0A1M6LTR6</accession>
<feature type="domain" description="PAS" evidence="7">
    <location>
        <begin position="205"/>
        <end position="258"/>
    </location>
</feature>
<keyword evidence="4" id="KW-0808">Transferase</keyword>
<dbReference type="InterPro" id="IPR000700">
    <property type="entry name" value="PAS-assoc_C"/>
</dbReference>
<keyword evidence="3" id="KW-0597">Phosphoprotein</keyword>
<dbReference type="Proteomes" id="UP000184231">
    <property type="component" value="Unassembled WGS sequence"/>
</dbReference>
<dbReference type="SUPFAM" id="SSF47384">
    <property type="entry name" value="Homodimeric domain of signal transducing histidine kinase"/>
    <property type="match status" value="1"/>
</dbReference>
<gene>
    <name evidence="9" type="ORF">SAMN04487911_1342</name>
</gene>
<dbReference type="InterPro" id="IPR001610">
    <property type="entry name" value="PAC"/>
</dbReference>
<dbReference type="NCBIfam" id="TIGR00229">
    <property type="entry name" value="sensory_box"/>
    <property type="match status" value="3"/>
</dbReference>
<feature type="domain" description="PAC" evidence="8">
    <location>
        <begin position="510"/>
        <end position="562"/>
    </location>
</feature>
<dbReference type="PROSITE" id="PS50113">
    <property type="entry name" value="PAC"/>
    <property type="match status" value="1"/>
</dbReference>
<dbReference type="OrthoDB" id="9124519at2"/>
<keyword evidence="10" id="KW-1185">Reference proteome</keyword>
<comment type="catalytic activity">
    <reaction evidence="1">
        <text>ATP + protein L-histidine = ADP + protein N-phospho-L-histidine.</text>
        <dbReference type="EC" id="2.7.13.3"/>
    </reaction>
</comment>
<dbReference type="Gene3D" id="1.10.287.130">
    <property type="match status" value="1"/>
</dbReference>
<keyword evidence="6" id="KW-0175">Coiled coil</keyword>
<dbReference type="GO" id="GO:0000155">
    <property type="term" value="F:phosphorelay sensor kinase activity"/>
    <property type="evidence" value="ECO:0007669"/>
    <property type="project" value="InterPro"/>
</dbReference>
<feature type="domain" description="PAS" evidence="7">
    <location>
        <begin position="435"/>
        <end position="505"/>
    </location>
</feature>
<dbReference type="CDD" id="cd00130">
    <property type="entry name" value="PAS"/>
    <property type="match status" value="3"/>
</dbReference>
<dbReference type="Pfam" id="PF13426">
    <property type="entry name" value="PAS_9"/>
    <property type="match status" value="1"/>
</dbReference>
<sequence>MVENIAISSIKILPSYSALNITYKAYKDSCQLAAFICNTPSSNVALLEVPKSPNASLEDANLARTRLEALLLDYICNNSQELFLVENSQKDPRFRENTEGKPVSLPVFIAIVPIRDCQKKVLGILYIEDNFPKKLTLEQCEALAIVASQTLPFIQATHVPKKTELHSLPKKIKKRISEKAIKKPVAALDSIISTPLHTGYTVTTVVDIKGNISCVSPSLCFALGYTSKELLGENIFNYVHPEDRNNAIHNFLQFVQEKPFISRSYRIKHKSGNWRWFEGLANDLIANTAVQGIAIKARDITEKMALKAAEEKFRLLFDHSPLPKYVYDIDSLKILDVNEAMISLYGYSREELLAMTIKDIRPLKELDKLMAGLQVKPQKESPFNYGIYTHQKKNGDLVLVEVTGRYLPYNNQNCLMVACKDVTEQIAAEEKIKKSNERFQIISQTTKDFIWDWDKINNTLYYSEAYKTLFGYKKHSGSGNSWHIHIHPEDEKTVKDSIEQAFNDPKCDTWEAEYRFKKANGEYAYVQDKGVIIRNKEGDAIRMVGVMSDITYCKNHENSLRKLNQELREYALSIEHQNKIFRDIAWTQSHVVRAPVARLMGIIDLFKNDMLDTGEKEEMLDHILAACQEIDLIINDIVEKSNSVIDMEKLSCPIKF</sequence>
<reference evidence="9 10" key="1">
    <citation type="submission" date="2016-11" db="EMBL/GenBank/DDBJ databases">
        <authorList>
            <person name="Jaros S."/>
            <person name="Januszkiewicz K."/>
            <person name="Wedrychowicz H."/>
        </authorList>
    </citation>
    <scope>NUCLEOTIDE SEQUENCE [LARGE SCALE GENOMIC DNA]</scope>
    <source>
        <strain evidence="9 10">CGMCC 1.8863</strain>
    </source>
</reference>
<protein>
    <recommendedName>
        <fullName evidence="2">histidine kinase</fullName>
        <ecNumber evidence="2">2.7.13.3</ecNumber>
    </recommendedName>
</protein>
<evidence type="ECO:0000256" key="2">
    <source>
        <dbReference type="ARBA" id="ARBA00012438"/>
    </source>
</evidence>
<keyword evidence="5" id="KW-0418">Kinase</keyword>
<dbReference type="SMART" id="SM00086">
    <property type="entry name" value="PAC"/>
    <property type="match status" value="3"/>
</dbReference>
<evidence type="ECO:0000256" key="1">
    <source>
        <dbReference type="ARBA" id="ARBA00000085"/>
    </source>
</evidence>
<dbReference type="SUPFAM" id="SSF55781">
    <property type="entry name" value="GAF domain-like"/>
    <property type="match status" value="1"/>
</dbReference>
<organism evidence="9 10">
    <name type="scientific">Arenibacter nanhaiticus</name>
    <dbReference type="NCBI Taxonomy" id="558155"/>
    <lineage>
        <taxon>Bacteria</taxon>
        <taxon>Pseudomonadati</taxon>
        <taxon>Bacteroidota</taxon>
        <taxon>Flavobacteriia</taxon>
        <taxon>Flavobacteriales</taxon>
        <taxon>Flavobacteriaceae</taxon>
        <taxon>Arenibacter</taxon>
    </lineage>
</organism>
<name>A0A1M6LTR6_9FLAO</name>